<dbReference type="EMBL" id="BMYU01000002">
    <property type="protein sequence ID" value="GGX35652.1"/>
    <property type="molecule type" value="Genomic_DNA"/>
</dbReference>
<reference evidence="2" key="1">
    <citation type="journal article" date="2019" name="Int. J. Syst. Evol. Microbiol.">
        <title>The Global Catalogue of Microorganisms (GCM) 10K type strain sequencing project: providing services to taxonomists for standard genome sequencing and annotation.</title>
        <authorList>
            <consortium name="The Broad Institute Genomics Platform"/>
            <consortium name="The Broad Institute Genome Sequencing Center for Infectious Disease"/>
            <person name="Wu L."/>
            <person name="Ma J."/>
        </authorList>
    </citation>
    <scope>NUCLEOTIDE SEQUENCE [LARGE SCALE GENOMIC DNA]</scope>
    <source>
        <strain evidence="2">KCTC 23917</strain>
    </source>
</reference>
<sequence>MPDTAALIRAQVSAMQKLAFMDGAWRGTAWTILPDGSKHQIIQTERIGPFLQGGVKVIEGRGYEPDGKVSFNAFATISYDVQKESYQMRSYAQGYAGDFTMVLTDKGYYWTIPMGPVQVRYTMTMENNEWVEIGERMVPGQPAQKFFEMRLKRLGDTDWPAAGAVSPG</sequence>
<evidence type="ECO:0000313" key="2">
    <source>
        <dbReference type="Proteomes" id="UP000653343"/>
    </source>
</evidence>
<dbReference type="RefSeq" id="WP_229793055.1">
    <property type="nucleotide sequence ID" value="NZ_BMYU01000002.1"/>
</dbReference>
<evidence type="ECO:0008006" key="3">
    <source>
        <dbReference type="Google" id="ProtNLM"/>
    </source>
</evidence>
<proteinExistence type="predicted"/>
<evidence type="ECO:0000313" key="1">
    <source>
        <dbReference type="EMBL" id="GGX35652.1"/>
    </source>
</evidence>
<protein>
    <recommendedName>
        <fullName evidence="3">DUF1579 domain-containing protein</fullName>
    </recommendedName>
</protein>
<name>A0ABQ2XXG3_9BURK</name>
<accession>A0ABQ2XXG3</accession>
<gene>
    <name evidence="1" type="ORF">GCM10010946_11420</name>
</gene>
<dbReference type="Proteomes" id="UP000653343">
    <property type="component" value="Unassembled WGS sequence"/>
</dbReference>
<comment type="caution">
    <text evidence="1">The sequence shown here is derived from an EMBL/GenBank/DDBJ whole genome shotgun (WGS) entry which is preliminary data.</text>
</comment>
<organism evidence="1 2">
    <name type="scientific">Undibacterium squillarum</name>
    <dbReference type="NCBI Taxonomy" id="1131567"/>
    <lineage>
        <taxon>Bacteria</taxon>
        <taxon>Pseudomonadati</taxon>
        <taxon>Pseudomonadota</taxon>
        <taxon>Betaproteobacteria</taxon>
        <taxon>Burkholderiales</taxon>
        <taxon>Oxalobacteraceae</taxon>
        <taxon>Undibacterium</taxon>
    </lineage>
</organism>
<keyword evidence="2" id="KW-1185">Reference proteome</keyword>